<feature type="domain" description="TIR" evidence="1">
    <location>
        <begin position="3"/>
        <end position="98"/>
    </location>
</feature>
<evidence type="ECO:0000259" key="1">
    <source>
        <dbReference type="Pfam" id="PF13676"/>
    </source>
</evidence>
<name>A0A6G4MAS4_KLEPN</name>
<reference evidence="2" key="1">
    <citation type="submission" date="2020-02" db="EMBL/GenBank/DDBJ databases">
        <title>WGS of Carbapenem-Resistant Entrobacteriaceae.</title>
        <authorList>
            <person name="Tokajian S."/>
            <person name="El Chaar M."/>
            <person name="El Khoury M."/>
        </authorList>
    </citation>
    <scope>NUCLEOTIDE SEQUENCE</scope>
    <source>
        <strain evidence="2">KPM_14</strain>
    </source>
</reference>
<accession>A0A6G4MAS4</accession>
<proteinExistence type="predicted"/>
<evidence type="ECO:0000313" key="2">
    <source>
        <dbReference type="EMBL" id="NGF22436.1"/>
    </source>
</evidence>
<dbReference type="SUPFAM" id="SSF52200">
    <property type="entry name" value="Toll/Interleukin receptor TIR domain"/>
    <property type="match status" value="1"/>
</dbReference>
<sequence length="291" mass="33205">MNVFISWSGDTSHRVAKVLRDWIPSVIQAVEPYVSSEDIDKGTRWSSDIATELDKSSYGIICLTKQNIHAPWINFEAGALGKSVDKSKVSPFLFRMNPSDVNGPLLQYQSTRHEKDDIYKLMMSINTSCGEQALDNERLSKIFEVWWPNLEQNLKDIPQEVVEQPATKQGTGKSADLERFSKIFEELLDLSRTNHQLLRSPEAILPKDYFDYILNNVNKDLSGELPDVISDAVDRLKDLETTVLELELSTDINLSELRKSIEVLKRPINYLSSSYGGAKRLRSRRLIRQTN</sequence>
<protein>
    <submittedName>
        <fullName evidence="2">TIR domain-containing protein</fullName>
    </submittedName>
</protein>
<organism evidence="2">
    <name type="scientific">Klebsiella pneumoniae</name>
    <dbReference type="NCBI Taxonomy" id="573"/>
    <lineage>
        <taxon>Bacteria</taxon>
        <taxon>Pseudomonadati</taxon>
        <taxon>Pseudomonadota</taxon>
        <taxon>Gammaproteobacteria</taxon>
        <taxon>Enterobacterales</taxon>
        <taxon>Enterobacteriaceae</taxon>
        <taxon>Klebsiella/Raoultella group</taxon>
        <taxon>Klebsiella</taxon>
        <taxon>Klebsiella pneumoniae complex</taxon>
    </lineage>
</organism>
<dbReference type="EMBL" id="JAAJTI010000003">
    <property type="protein sequence ID" value="NGF22436.1"/>
    <property type="molecule type" value="Genomic_DNA"/>
</dbReference>
<dbReference type="RefSeq" id="WP_060598650.1">
    <property type="nucleotide sequence ID" value="NZ_CP057066.1"/>
</dbReference>
<dbReference type="Pfam" id="PF13676">
    <property type="entry name" value="TIR_2"/>
    <property type="match status" value="1"/>
</dbReference>
<comment type="caution">
    <text evidence="2">The sequence shown here is derived from an EMBL/GenBank/DDBJ whole genome shotgun (WGS) entry which is preliminary data.</text>
</comment>
<dbReference type="InterPro" id="IPR000157">
    <property type="entry name" value="TIR_dom"/>
</dbReference>
<dbReference type="InterPro" id="IPR035897">
    <property type="entry name" value="Toll_tir_struct_dom_sf"/>
</dbReference>
<dbReference type="GO" id="GO:0007165">
    <property type="term" value="P:signal transduction"/>
    <property type="evidence" value="ECO:0007669"/>
    <property type="project" value="InterPro"/>
</dbReference>
<gene>
    <name evidence="2" type="ORF">G5628_14015</name>
</gene>
<dbReference type="AlphaFoldDB" id="A0A6G4MAS4"/>
<dbReference type="Gene3D" id="3.40.50.10140">
    <property type="entry name" value="Toll/interleukin-1 receptor homology (TIR) domain"/>
    <property type="match status" value="1"/>
</dbReference>